<feature type="domain" description="Carboxymuconolactone decarboxylase-like" evidence="1">
    <location>
        <begin position="36"/>
        <end position="118"/>
    </location>
</feature>
<dbReference type="Gene3D" id="1.20.1290.10">
    <property type="entry name" value="AhpD-like"/>
    <property type="match status" value="1"/>
</dbReference>
<evidence type="ECO:0000259" key="1">
    <source>
        <dbReference type="Pfam" id="PF02627"/>
    </source>
</evidence>
<dbReference type="InterPro" id="IPR052512">
    <property type="entry name" value="4CMD/NDH-1_regulator"/>
</dbReference>
<dbReference type="PANTHER" id="PTHR33570">
    <property type="entry name" value="4-CARBOXYMUCONOLACTONE DECARBOXYLASE FAMILY PROTEIN"/>
    <property type="match status" value="1"/>
</dbReference>
<dbReference type="Proteomes" id="UP001241988">
    <property type="component" value="Unassembled WGS sequence"/>
</dbReference>
<dbReference type="SUPFAM" id="SSF69118">
    <property type="entry name" value="AhpD-like"/>
    <property type="match status" value="1"/>
</dbReference>
<dbReference type="InterPro" id="IPR012788">
    <property type="entry name" value="Decarb_PcaC"/>
</dbReference>
<dbReference type="NCBIfam" id="TIGR02425">
    <property type="entry name" value="decarb_PcaC"/>
    <property type="match status" value="1"/>
</dbReference>
<dbReference type="EMBL" id="JAUSWB010000002">
    <property type="protein sequence ID" value="MDQ0428071.1"/>
    <property type="molecule type" value="Genomic_DNA"/>
</dbReference>
<evidence type="ECO:0000313" key="3">
    <source>
        <dbReference type="Proteomes" id="UP001241988"/>
    </source>
</evidence>
<dbReference type="PANTHER" id="PTHR33570:SF2">
    <property type="entry name" value="CARBOXYMUCONOLACTONE DECARBOXYLASE-LIKE DOMAIN-CONTAINING PROTEIN"/>
    <property type="match status" value="1"/>
</dbReference>
<dbReference type="RefSeq" id="WP_308786290.1">
    <property type="nucleotide sequence ID" value="NZ_JAUSWB010000002.1"/>
</dbReference>
<dbReference type="InterPro" id="IPR003779">
    <property type="entry name" value="CMD-like"/>
</dbReference>
<evidence type="ECO:0000313" key="2">
    <source>
        <dbReference type="EMBL" id="MDQ0428071.1"/>
    </source>
</evidence>
<keyword evidence="2" id="KW-0456">Lyase</keyword>
<gene>
    <name evidence="2" type="ORF">QOZ98_000897</name>
</gene>
<organism evidence="2 3">
    <name type="scientific">Planomicrobium stackebrandtii</name>
    <dbReference type="NCBI Taxonomy" id="253160"/>
    <lineage>
        <taxon>Bacteria</taxon>
        <taxon>Bacillati</taxon>
        <taxon>Bacillota</taxon>
        <taxon>Bacilli</taxon>
        <taxon>Bacillales</taxon>
        <taxon>Caryophanaceae</taxon>
        <taxon>Planomicrobium</taxon>
    </lineage>
</organism>
<protein>
    <submittedName>
        <fullName evidence="2">4-carboxymuconolactone decarboxylase</fullName>
        <ecNumber evidence="2">4.1.1.44</ecNumber>
    </submittedName>
</protein>
<comment type="caution">
    <text evidence="2">The sequence shown here is derived from an EMBL/GenBank/DDBJ whole genome shotgun (WGS) entry which is preliminary data.</text>
</comment>
<dbReference type="GO" id="GO:0047575">
    <property type="term" value="F:4-carboxymuconolactone decarboxylase activity"/>
    <property type="evidence" value="ECO:0007669"/>
    <property type="project" value="UniProtKB-EC"/>
</dbReference>
<dbReference type="Pfam" id="PF02627">
    <property type="entry name" value="CMD"/>
    <property type="match status" value="1"/>
</dbReference>
<accession>A0ABU0GRT1</accession>
<dbReference type="InterPro" id="IPR029032">
    <property type="entry name" value="AhpD-like"/>
</dbReference>
<proteinExistence type="predicted"/>
<reference evidence="2 3" key="1">
    <citation type="submission" date="2023-07" db="EMBL/GenBank/DDBJ databases">
        <title>Genomic Encyclopedia of Type Strains, Phase IV (KMG-IV): sequencing the most valuable type-strain genomes for metagenomic binning, comparative biology and taxonomic classification.</title>
        <authorList>
            <person name="Goeker M."/>
        </authorList>
    </citation>
    <scope>NUCLEOTIDE SEQUENCE [LARGE SCALE GENOMIC DNA]</scope>
    <source>
        <strain evidence="2 3">DSM 16419</strain>
    </source>
</reference>
<sequence>MNKEKFEQGLQIRRSVLGAEYVDQSIQNATDFNMPMQELVTEYCWGEVWARPGLSKKTRSMLNLAMITALNRPHELKLHVRGAINNGLTRDDIQEVFLQTAIYCGVPAAIDSFRTAKEVFDEMDKEQ</sequence>
<name>A0ABU0GRT1_9BACL</name>
<dbReference type="EC" id="4.1.1.44" evidence="2"/>
<keyword evidence="3" id="KW-1185">Reference proteome</keyword>